<dbReference type="PANTHER" id="PTHR35549">
    <property type="entry name" value="OS04G0584500 PROTEIN"/>
    <property type="match status" value="1"/>
</dbReference>
<accession>A0A9Q0KRY3</accession>
<organism evidence="3 4">
    <name type="scientific">Protea cynaroides</name>
    <dbReference type="NCBI Taxonomy" id="273540"/>
    <lineage>
        <taxon>Eukaryota</taxon>
        <taxon>Viridiplantae</taxon>
        <taxon>Streptophyta</taxon>
        <taxon>Embryophyta</taxon>
        <taxon>Tracheophyta</taxon>
        <taxon>Spermatophyta</taxon>
        <taxon>Magnoliopsida</taxon>
        <taxon>Proteales</taxon>
        <taxon>Proteaceae</taxon>
        <taxon>Protea</taxon>
    </lineage>
</organism>
<dbReference type="InterPro" id="IPR055566">
    <property type="entry name" value="ARM_LIN"/>
</dbReference>
<comment type="caution">
    <text evidence="3">The sequence shown here is derived from an EMBL/GenBank/DDBJ whole genome shotgun (WGS) entry which is preliminary data.</text>
</comment>
<evidence type="ECO:0000259" key="2">
    <source>
        <dbReference type="Pfam" id="PF23628"/>
    </source>
</evidence>
<name>A0A9Q0KRY3_9MAGN</name>
<reference evidence="3" key="1">
    <citation type="journal article" date="2023" name="Plant J.">
        <title>The genome of the king protea, Protea cynaroides.</title>
        <authorList>
            <person name="Chang J."/>
            <person name="Duong T.A."/>
            <person name="Schoeman C."/>
            <person name="Ma X."/>
            <person name="Roodt D."/>
            <person name="Barker N."/>
            <person name="Li Z."/>
            <person name="Van de Peer Y."/>
            <person name="Mizrachi E."/>
        </authorList>
    </citation>
    <scope>NUCLEOTIDE SEQUENCE</scope>
    <source>
        <tissue evidence="3">Young leaves</tissue>
    </source>
</reference>
<keyword evidence="4" id="KW-1185">Reference proteome</keyword>
<evidence type="ECO:0000313" key="4">
    <source>
        <dbReference type="Proteomes" id="UP001141806"/>
    </source>
</evidence>
<dbReference type="Pfam" id="PF23628">
    <property type="entry name" value="ARM_LIN_C"/>
    <property type="match status" value="1"/>
</dbReference>
<gene>
    <name evidence="3" type="ORF">NE237_000804</name>
</gene>
<dbReference type="Pfam" id="PF23568">
    <property type="entry name" value="ARM_LIN"/>
    <property type="match status" value="1"/>
</dbReference>
<dbReference type="EMBL" id="JAMYWD010000003">
    <property type="protein sequence ID" value="KAJ4975698.1"/>
    <property type="molecule type" value="Genomic_DNA"/>
</dbReference>
<feature type="domain" description="Putative E3 ubiquitin-protein ligase LIN N-terminal" evidence="1">
    <location>
        <begin position="29"/>
        <end position="91"/>
    </location>
</feature>
<sequence>MVDSKSYRSNSMSFKAEDSQNDEAAINKAAIRAIISILTGSIRRVNKDQRFRETLQATCYSGMVKRKKELDYGMLANMRQGIKRVAENHEISRELENKGAELFLNSDFTDRDKDESALSKVYNDQMTFRDENMKVDKFLNGLKNEEGSLNTKHLLLLYLRQVPLEKRPLVAAILQLDLMVFFAREILYSVVFIEKKHWKPLQHL</sequence>
<dbReference type="AlphaFoldDB" id="A0A9Q0KRY3"/>
<dbReference type="Proteomes" id="UP001141806">
    <property type="component" value="Unassembled WGS sequence"/>
</dbReference>
<evidence type="ECO:0000313" key="3">
    <source>
        <dbReference type="EMBL" id="KAJ4975698.1"/>
    </source>
</evidence>
<evidence type="ECO:0000259" key="1">
    <source>
        <dbReference type="Pfam" id="PF23568"/>
    </source>
</evidence>
<protein>
    <submittedName>
        <fullName evidence="3">Uncharacterized protein</fullName>
    </submittedName>
</protein>
<proteinExistence type="predicted"/>
<dbReference type="PANTHER" id="PTHR35549:SF1">
    <property type="entry name" value="OS04G0584500 PROTEIN"/>
    <property type="match status" value="1"/>
</dbReference>
<dbReference type="InterPro" id="IPR056512">
    <property type="entry name" value="LIN_N"/>
</dbReference>
<feature type="domain" description="Putative E3 ubiquitin-protein ligase LIN ARM-like" evidence="2">
    <location>
        <begin position="133"/>
        <end position="180"/>
    </location>
</feature>